<feature type="domain" description="DUF4873" evidence="1">
    <location>
        <begin position="7"/>
        <end position="93"/>
    </location>
</feature>
<proteinExistence type="predicted"/>
<reference evidence="3" key="1">
    <citation type="submission" date="2015-03" db="EMBL/GenBank/DDBJ databases">
        <title>Luteipulveratus halotolerans sp. nov., a novel actinobacterium (Dermacoccaceae) from Sarawak, Malaysia.</title>
        <authorList>
            <person name="Juboi H."/>
            <person name="Basik A."/>
            <person name="Shamsul S.S."/>
            <person name="Arnold P."/>
            <person name="Schmitt E.K."/>
            <person name="Sanglier J.-J."/>
            <person name="Yeo T."/>
        </authorList>
    </citation>
    <scope>NUCLEOTIDE SEQUENCE [LARGE SCALE GENOMIC DNA]</scope>
    <source>
        <strain evidence="3">C296001</strain>
    </source>
</reference>
<dbReference type="AlphaFoldDB" id="A0A0L6CIU4"/>
<evidence type="ECO:0000259" key="1">
    <source>
        <dbReference type="Pfam" id="PF16170"/>
    </source>
</evidence>
<dbReference type="OrthoDB" id="3683556at2"/>
<dbReference type="Pfam" id="PF16170">
    <property type="entry name" value="DUF4873"/>
    <property type="match status" value="1"/>
</dbReference>
<accession>A0A0L6CIU4</accession>
<evidence type="ECO:0000313" key="3">
    <source>
        <dbReference type="Proteomes" id="UP000037397"/>
    </source>
</evidence>
<dbReference type="EMBL" id="LAIR01000002">
    <property type="protein sequence ID" value="KNX37654.1"/>
    <property type="molecule type" value="Genomic_DNA"/>
</dbReference>
<evidence type="ECO:0000313" key="2">
    <source>
        <dbReference type="EMBL" id="KNX37654.1"/>
    </source>
</evidence>
<dbReference type="Proteomes" id="UP000037397">
    <property type="component" value="Unassembled WGS sequence"/>
</dbReference>
<gene>
    <name evidence="2" type="ORF">VV01_11670</name>
</gene>
<organism evidence="2 3">
    <name type="scientific">Luteipulveratus halotolerans</name>
    <dbReference type="NCBI Taxonomy" id="1631356"/>
    <lineage>
        <taxon>Bacteria</taxon>
        <taxon>Bacillati</taxon>
        <taxon>Actinomycetota</taxon>
        <taxon>Actinomycetes</taxon>
        <taxon>Micrococcales</taxon>
        <taxon>Dermacoccaceae</taxon>
        <taxon>Luteipulveratus</taxon>
    </lineage>
</organism>
<sequence>MTHEPGEAYDGVAMVSSPDATAEVGVRLRGAFQPIDGRFHWYGRLASDSVVSERFSSGTTVTLSTPHGSAAGRLSDVDPWGRFRVTGVGRPPF</sequence>
<dbReference type="PATRIC" id="fig|1631356.3.peg.2281"/>
<name>A0A0L6CIU4_9MICO</name>
<dbReference type="RefSeq" id="WP_050670032.1">
    <property type="nucleotide sequence ID" value="NZ_LAIR01000002.1"/>
</dbReference>
<comment type="caution">
    <text evidence="2">The sequence shown here is derived from an EMBL/GenBank/DDBJ whole genome shotgun (WGS) entry which is preliminary data.</text>
</comment>
<protein>
    <recommendedName>
        <fullName evidence="1">DUF4873 domain-containing protein</fullName>
    </recommendedName>
</protein>
<dbReference type="STRING" id="1631356.VV01_11670"/>
<dbReference type="InterPro" id="IPR032371">
    <property type="entry name" value="DUF4873"/>
</dbReference>
<keyword evidence="3" id="KW-1185">Reference proteome</keyword>